<evidence type="ECO:0000256" key="8">
    <source>
        <dbReference type="SAM" id="Phobius"/>
    </source>
</evidence>
<dbReference type="AlphaFoldDB" id="A0A5B6VTF0"/>
<evidence type="ECO:0000313" key="10">
    <source>
        <dbReference type="EMBL" id="KAA3472749.1"/>
    </source>
</evidence>
<comment type="caution">
    <text evidence="10">The sequence shown here is derived from an EMBL/GenBank/DDBJ whole genome shotgun (WGS) entry which is preliminary data.</text>
</comment>
<dbReference type="EMBL" id="SMMG02000005">
    <property type="protein sequence ID" value="KAA3472749.1"/>
    <property type="molecule type" value="Genomic_DNA"/>
</dbReference>
<proteinExistence type="inferred from homology"/>
<comment type="subcellular location">
    <subcellularLocation>
        <location evidence="1">Membrane</location>
        <topology evidence="1">Multi-pass membrane protein</topology>
    </subcellularLocation>
</comment>
<dbReference type="GO" id="GO:0016020">
    <property type="term" value="C:membrane"/>
    <property type="evidence" value="ECO:0007669"/>
    <property type="project" value="UniProtKB-SubCell"/>
</dbReference>
<feature type="transmembrane region" description="Helical" evidence="8">
    <location>
        <begin position="340"/>
        <end position="360"/>
    </location>
</feature>
<dbReference type="InterPro" id="IPR005828">
    <property type="entry name" value="MFS_sugar_transport-like"/>
</dbReference>
<feature type="transmembrane region" description="Helical" evidence="8">
    <location>
        <begin position="428"/>
        <end position="449"/>
    </location>
</feature>
<evidence type="ECO:0000256" key="5">
    <source>
        <dbReference type="ARBA" id="ARBA00022692"/>
    </source>
</evidence>
<reference evidence="11" key="1">
    <citation type="journal article" date="2019" name="Plant Biotechnol. J.">
        <title>Genome sequencing of the Australian wild diploid species Gossypium australe highlights disease resistance and delayed gland morphogenesis.</title>
        <authorList>
            <person name="Cai Y."/>
            <person name="Cai X."/>
            <person name="Wang Q."/>
            <person name="Wang P."/>
            <person name="Zhang Y."/>
            <person name="Cai C."/>
            <person name="Xu Y."/>
            <person name="Wang K."/>
            <person name="Zhou Z."/>
            <person name="Wang C."/>
            <person name="Geng S."/>
            <person name="Li B."/>
            <person name="Dong Q."/>
            <person name="Hou Y."/>
            <person name="Wang H."/>
            <person name="Ai P."/>
            <person name="Liu Z."/>
            <person name="Yi F."/>
            <person name="Sun M."/>
            <person name="An G."/>
            <person name="Cheng J."/>
            <person name="Zhang Y."/>
            <person name="Shi Q."/>
            <person name="Xie Y."/>
            <person name="Shi X."/>
            <person name="Chang Y."/>
            <person name="Huang F."/>
            <person name="Chen Y."/>
            <person name="Hong S."/>
            <person name="Mi L."/>
            <person name="Sun Q."/>
            <person name="Zhang L."/>
            <person name="Zhou B."/>
            <person name="Peng R."/>
            <person name="Zhang X."/>
            <person name="Liu F."/>
        </authorList>
    </citation>
    <scope>NUCLEOTIDE SEQUENCE [LARGE SCALE GENOMIC DNA]</scope>
    <source>
        <strain evidence="11">cv. PA1801</strain>
    </source>
</reference>
<dbReference type="InterPro" id="IPR050549">
    <property type="entry name" value="MFS_Trehalose_Transporter"/>
</dbReference>
<dbReference type="PROSITE" id="PS00216">
    <property type="entry name" value="SUGAR_TRANSPORT_1"/>
    <property type="match status" value="1"/>
</dbReference>
<protein>
    <submittedName>
        <fullName evidence="10">Sugar transporter ERD6-like 5</fullName>
    </submittedName>
</protein>
<dbReference type="PANTHER" id="PTHR48021:SF15">
    <property type="entry name" value="SUGAR TRANSPORTER ERD6-LIKE 15 ISOFORM X1"/>
    <property type="match status" value="1"/>
</dbReference>
<dbReference type="Proteomes" id="UP000325315">
    <property type="component" value="Unassembled WGS sequence"/>
</dbReference>
<dbReference type="InterPro" id="IPR044775">
    <property type="entry name" value="MFS_ERD6/Tret1-like"/>
</dbReference>
<gene>
    <name evidence="10" type="ORF">EPI10_023199</name>
</gene>
<evidence type="ECO:0000256" key="6">
    <source>
        <dbReference type="ARBA" id="ARBA00022989"/>
    </source>
</evidence>
<dbReference type="PANTHER" id="PTHR48021">
    <property type="match status" value="1"/>
</dbReference>
<keyword evidence="6 8" id="KW-1133">Transmembrane helix</keyword>
<dbReference type="InterPro" id="IPR020846">
    <property type="entry name" value="MFS_dom"/>
</dbReference>
<keyword evidence="4 10" id="KW-0762">Sugar transport</keyword>
<evidence type="ECO:0000259" key="9">
    <source>
        <dbReference type="PROSITE" id="PS50850"/>
    </source>
</evidence>
<accession>A0A5B6VTF0</accession>
<dbReference type="PROSITE" id="PS50850">
    <property type="entry name" value="MFS"/>
    <property type="match status" value="1"/>
</dbReference>
<dbReference type="PRINTS" id="PR00171">
    <property type="entry name" value="SUGRTRNSPORT"/>
</dbReference>
<keyword evidence="7 8" id="KW-0472">Membrane</keyword>
<keyword evidence="11" id="KW-1185">Reference proteome</keyword>
<feature type="transmembrane region" description="Helical" evidence="8">
    <location>
        <begin position="301"/>
        <end position="320"/>
    </location>
</feature>
<dbReference type="InterPro" id="IPR003663">
    <property type="entry name" value="Sugar/inositol_transpt"/>
</dbReference>
<feature type="transmembrane region" description="Helical" evidence="8">
    <location>
        <begin position="140"/>
        <end position="160"/>
    </location>
</feature>
<comment type="similarity">
    <text evidence="2">Belongs to the major facilitator superfamily. Sugar transporter (TC 2.A.1.1) family.</text>
</comment>
<evidence type="ECO:0000256" key="4">
    <source>
        <dbReference type="ARBA" id="ARBA00022597"/>
    </source>
</evidence>
<name>A0A5B6VTF0_9ROSI</name>
<dbReference type="Pfam" id="PF00083">
    <property type="entry name" value="Sugar_tr"/>
    <property type="match status" value="1"/>
</dbReference>
<dbReference type="GO" id="GO:0051119">
    <property type="term" value="F:sugar transmembrane transporter activity"/>
    <property type="evidence" value="ECO:0007669"/>
    <property type="project" value="InterPro"/>
</dbReference>
<feature type="transmembrane region" description="Helical" evidence="8">
    <location>
        <begin position="200"/>
        <end position="217"/>
    </location>
</feature>
<evidence type="ECO:0000256" key="1">
    <source>
        <dbReference type="ARBA" id="ARBA00004141"/>
    </source>
</evidence>
<sequence length="463" mass="50612">MLEELVTRRPITDEAETSIIDGNSVISYNNHASTSATITVIFSTIVAISGSYAFGNAVRILGYSSPAKSGIMEDLGLSLSEYEVFGSILTVGGMLGAACSGKIADLVGRRVVSLLLTVTYVKDAWYPVSCLMQDALWLDLGRLLVGCGSGVLCYVIPLYVAEIAAKNVRGAFSSLTILMLCCGKAVMFIMGSLINWRTSALIGVIPCVLQLIGLFFIPESPRWLAIVFETIWHEKSLMCPIDTANQLQAKTNETKEFEAVLRRLMGEHADISQEATDIGLYTEYIEQIPDEGLLNLFQKRYAYPLIVGAGLMMFQQFGGLNGFSYYTSFIFESAGFPSTVGSIGVAVLQIFMAIIGVLFIDKSGRRPLLLVFFLSFELGMGGIPWIIVSEIFPLNIRGSGGSMVNLINWTSSWVVSYTFPLLFEWNSAGTFFIFAFMGAVGTVFIGNLVPETKGRTLEELQTY</sequence>
<evidence type="ECO:0000256" key="2">
    <source>
        <dbReference type="ARBA" id="ARBA00010992"/>
    </source>
</evidence>
<feature type="transmembrane region" description="Helical" evidence="8">
    <location>
        <begin position="172"/>
        <end position="194"/>
    </location>
</feature>
<dbReference type="OrthoDB" id="975249at2759"/>
<evidence type="ECO:0000313" key="11">
    <source>
        <dbReference type="Proteomes" id="UP000325315"/>
    </source>
</evidence>
<dbReference type="InterPro" id="IPR036259">
    <property type="entry name" value="MFS_trans_sf"/>
</dbReference>
<keyword evidence="5 8" id="KW-0812">Transmembrane</keyword>
<evidence type="ECO:0000256" key="7">
    <source>
        <dbReference type="ARBA" id="ARBA00023136"/>
    </source>
</evidence>
<feature type="domain" description="Major facilitator superfamily (MFS) profile" evidence="9">
    <location>
        <begin position="43"/>
        <end position="453"/>
    </location>
</feature>
<organism evidence="10 11">
    <name type="scientific">Gossypium australe</name>
    <dbReference type="NCBI Taxonomy" id="47621"/>
    <lineage>
        <taxon>Eukaryota</taxon>
        <taxon>Viridiplantae</taxon>
        <taxon>Streptophyta</taxon>
        <taxon>Embryophyta</taxon>
        <taxon>Tracheophyta</taxon>
        <taxon>Spermatophyta</taxon>
        <taxon>Magnoliopsida</taxon>
        <taxon>eudicotyledons</taxon>
        <taxon>Gunneridae</taxon>
        <taxon>Pentapetalae</taxon>
        <taxon>rosids</taxon>
        <taxon>malvids</taxon>
        <taxon>Malvales</taxon>
        <taxon>Malvaceae</taxon>
        <taxon>Malvoideae</taxon>
        <taxon>Gossypium</taxon>
    </lineage>
</organism>
<dbReference type="SUPFAM" id="SSF103473">
    <property type="entry name" value="MFS general substrate transporter"/>
    <property type="match status" value="1"/>
</dbReference>
<evidence type="ECO:0000256" key="3">
    <source>
        <dbReference type="ARBA" id="ARBA00022448"/>
    </source>
</evidence>
<keyword evidence="3" id="KW-0813">Transport</keyword>
<feature type="transmembrane region" description="Helical" evidence="8">
    <location>
        <begin position="111"/>
        <end position="128"/>
    </location>
</feature>
<dbReference type="CDD" id="cd17358">
    <property type="entry name" value="MFS_GLUT6_8_Class3_like"/>
    <property type="match status" value="1"/>
</dbReference>
<feature type="transmembrane region" description="Helical" evidence="8">
    <location>
        <begin position="82"/>
        <end position="99"/>
    </location>
</feature>
<feature type="transmembrane region" description="Helical" evidence="8">
    <location>
        <begin position="367"/>
        <end position="387"/>
    </location>
</feature>
<dbReference type="InterPro" id="IPR005829">
    <property type="entry name" value="Sugar_transporter_CS"/>
</dbReference>
<feature type="transmembrane region" description="Helical" evidence="8">
    <location>
        <begin position="38"/>
        <end position="62"/>
    </location>
</feature>
<dbReference type="Gene3D" id="1.20.1250.20">
    <property type="entry name" value="MFS general substrate transporter like domains"/>
    <property type="match status" value="1"/>
</dbReference>